<evidence type="ECO:0000256" key="3">
    <source>
        <dbReference type="ARBA" id="ARBA00022741"/>
    </source>
</evidence>
<dbReference type="GO" id="GO:0006260">
    <property type="term" value="P:DNA replication"/>
    <property type="evidence" value="ECO:0007669"/>
    <property type="project" value="UniProtKB-UniRule"/>
</dbReference>
<feature type="domain" description="AAA+ ATPase" evidence="6">
    <location>
        <begin position="64"/>
        <end position="220"/>
    </location>
</feature>
<dbReference type="SMART" id="SM00382">
    <property type="entry name" value="AAA"/>
    <property type="match status" value="1"/>
</dbReference>
<evidence type="ECO:0000259" key="6">
    <source>
        <dbReference type="SMART" id="SM00382"/>
    </source>
</evidence>
<reference evidence="8 9" key="1">
    <citation type="submission" date="2016-04" db="EMBL/GenBank/DDBJ databases">
        <authorList>
            <person name="Evans L.H."/>
            <person name="Alamgir A."/>
            <person name="Owens N."/>
            <person name="Weber N.D."/>
            <person name="Virtaneva K."/>
            <person name="Barbian K."/>
            <person name="Babar A."/>
            <person name="Rosenke K."/>
        </authorList>
    </citation>
    <scope>NUCLEOTIDE SEQUENCE [LARGE SCALE GENOMIC DNA]</scope>
    <source>
        <strain evidence="9">S5(T) (JCM 30642 \VKM B-2941)</strain>
    </source>
</reference>
<dbReference type="PANTHER" id="PTHR10763">
    <property type="entry name" value="CELL DIVISION CONTROL PROTEIN 6-RELATED"/>
    <property type="match status" value="1"/>
</dbReference>
<comment type="similarity">
    <text evidence="1 5">Belongs to the CDC6/cdc18 family.</text>
</comment>
<dbReference type="Pfam" id="PF09079">
    <property type="entry name" value="WHD_Cdc6"/>
    <property type="match status" value="1"/>
</dbReference>
<dbReference type="InterPro" id="IPR014277">
    <property type="entry name" value="Orc1/Cdc6_arc"/>
</dbReference>
<evidence type="ECO:0000313" key="9">
    <source>
        <dbReference type="Proteomes" id="UP000195607"/>
    </source>
</evidence>
<keyword evidence="3 5" id="KW-0547">Nucleotide-binding</keyword>
<dbReference type="NCBIfam" id="TIGR02928">
    <property type="entry name" value="orc1/cdc6 family replication initiation protein"/>
    <property type="match status" value="1"/>
</dbReference>
<dbReference type="SUPFAM" id="SSF52540">
    <property type="entry name" value="P-loop containing nucleoside triphosphate hydrolases"/>
    <property type="match status" value="1"/>
</dbReference>
<dbReference type="InterPro" id="IPR049945">
    <property type="entry name" value="AAA_22"/>
</dbReference>
<proteinExistence type="inferred from homology"/>
<dbReference type="GO" id="GO:0005524">
    <property type="term" value="F:ATP binding"/>
    <property type="evidence" value="ECO:0007669"/>
    <property type="project" value="UniProtKB-UniRule"/>
</dbReference>
<name>A0A1N5VP93_9ARCH</name>
<dbReference type="InterPro" id="IPR003593">
    <property type="entry name" value="AAA+_ATPase"/>
</dbReference>
<dbReference type="InterPro" id="IPR036390">
    <property type="entry name" value="WH_DNA-bd_sf"/>
</dbReference>
<dbReference type="Pfam" id="PF22703">
    <property type="entry name" value="Cdc6_lid"/>
    <property type="match status" value="1"/>
</dbReference>
<dbReference type="Gene3D" id="1.10.8.60">
    <property type="match status" value="1"/>
</dbReference>
<dbReference type="Gene3D" id="1.10.10.10">
    <property type="entry name" value="Winged helix-like DNA-binding domain superfamily/Winged helix DNA-binding domain"/>
    <property type="match status" value="1"/>
</dbReference>
<dbReference type="InterPro" id="IPR027417">
    <property type="entry name" value="P-loop_NTPase"/>
</dbReference>
<dbReference type="CDD" id="cd00009">
    <property type="entry name" value="AAA"/>
    <property type="match status" value="1"/>
</dbReference>
<dbReference type="InterPro" id="IPR036388">
    <property type="entry name" value="WH-like_DNA-bd_sf"/>
</dbReference>
<evidence type="ECO:0000259" key="7">
    <source>
        <dbReference type="SMART" id="SM01074"/>
    </source>
</evidence>
<feature type="binding site" evidence="5">
    <location>
        <position position="219"/>
    </location>
    <ligand>
        <name>ATP</name>
        <dbReference type="ChEBI" id="CHEBI:30616"/>
    </ligand>
</feature>
<dbReference type="Proteomes" id="UP000195607">
    <property type="component" value="Chromosome I"/>
</dbReference>
<feature type="binding site" evidence="5">
    <location>
        <begin position="76"/>
        <end position="80"/>
    </location>
    <ligand>
        <name>ATP</name>
        <dbReference type="ChEBI" id="CHEBI:30616"/>
    </ligand>
</feature>
<dbReference type="InterPro" id="IPR015163">
    <property type="entry name" value="Cdc6_C"/>
</dbReference>
<gene>
    <name evidence="8" type="ORF">CSP5_1453</name>
</gene>
<dbReference type="Gene3D" id="3.40.50.300">
    <property type="entry name" value="P-loop containing nucleotide triphosphate hydrolases"/>
    <property type="match status" value="1"/>
</dbReference>
<dbReference type="SMART" id="SM01074">
    <property type="entry name" value="Cdc6_C"/>
    <property type="match status" value="1"/>
</dbReference>
<sequence length="420" mass="47095">MVVSIMRSYGVLMNPFDKYETQNIALKGDLSILSVIHQPEEFPHREPQINTMVASLSGLIRGFSANNLLIYGKTGTGKTSVTKYVTEMLEEKVGDKVITCYVNCQTYDSPYSILVNLSKCIPGDSNIPPSGWTLDRIYDELVVKIKGSEKILILILDEIDKLVEKNGGDSLYVILKLMGEDTGAGGTIIGITNDSSFYERLDPRVKSRMSRESVMFSPYNAEELKDILYPRVTKVLNPESYDEAAISLCAAIGAREHGDARKAIDLMRISIEMAIRESSDRVSVSHVYKARDTLEIDVIRETVKTQPTHSKIVLLSVILSGERHPNSATTGEVSSLYADLCRDIGIQPLTSRRVSDYISELEDFGMINTTVKSLGRYGRTRYIKITGRENDIKRFILEDTELEPLKDIKGTRQFRLDENI</sequence>
<accession>A0A1N5VP93</accession>
<dbReference type="EMBL" id="LT671858">
    <property type="protein sequence ID" value="SIM74589.1"/>
    <property type="molecule type" value="Genomic_DNA"/>
</dbReference>
<dbReference type="Pfam" id="PF13401">
    <property type="entry name" value="AAA_22"/>
    <property type="match status" value="1"/>
</dbReference>
<evidence type="ECO:0000313" key="8">
    <source>
        <dbReference type="EMBL" id="SIM74589.1"/>
    </source>
</evidence>
<comment type="function">
    <text evidence="5">Involved in regulation of DNA replication.</text>
</comment>
<dbReference type="InterPro" id="IPR050311">
    <property type="entry name" value="ORC1/CDC6"/>
</dbReference>
<evidence type="ECO:0000256" key="4">
    <source>
        <dbReference type="ARBA" id="ARBA00022840"/>
    </source>
</evidence>
<dbReference type="CDD" id="cd08768">
    <property type="entry name" value="Cdc6_C"/>
    <property type="match status" value="1"/>
</dbReference>
<protein>
    <recommendedName>
        <fullName evidence="5">ORC1-type DNA replication protein</fullName>
    </recommendedName>
</protein>
<dbReference type="FunFam" id="1.10.8.60:FF:000073">
    <property type="entry name" value="ORC1-type DNA replication protein"/>
    <property type="match status" value="1"/>
</dbReference>
<feature type="domain" description="Cdc6 C-terminal" evidence="7">
    <location>
        <begin position="314"/>
        <end position="396"/>
    </location>
</feature>
<evidence type="ECO:0000256" key="1">
    <source>
        <dbReference type="ARBA" id="ARBA00006184"/>
    </source>
</evidence>
<evidence type="ECO:0000256" key="2">
    <source>
        <dbReference type="ARBA" id="ARBA00022705"/>
    </source>
</evidence>
<dbReference type="AlphaFoldDB" id="A0A1N5VP93"/>
<dbReference type="PANTHER" id="PTHR10763:SF26">
    <property type="entry name" value="CELL DIVISION CONTROL PROTEIN 6 HOMOLOG"/>
    <property type="match status" value="1"/>
</dbReference>
<keyword evidence="4 5" id="KW-0067">ATP-binding</keyword>
<dbReference type="GO" id="GO:0016887">
    <property type="term" value="F:ATP hydrolysis activity"/>
    <property type="evidence" value="ECO:0007669"/>
    <property type="project" value="InterPro"/>
</dbReference>
<feature type="binding site" evidence="5">
    <location>
        <position position="231"/>
    </location>
    <ligand>
        <name>ATP</name>
        <dbReference type="ChEBI" id="CHEBI:30616"/>
    </ligand>
</feature>
<dbReference type="HAMAP" id="MF_01407">
    <property type="entry name" value="ORC1_type_DNA_replic_protein"/>
    <property type="match status" value="1"/>
</dbReference>
<evidence type="ECO:0000256" key="5">
    <source>
        <dbReference type="HAMAP-Rule" id="MF_01407"/>
    </source>
</evidence>
<dbReference type="InterPro" id="IPR055237">
    <property type="entry name" value="Cdc6_lid"/>
</dbReference>
<keyword evidence="2 5" id="KW-0235">DNA replication</keyword>
<dbReference type="SUPFAM" id="SSF46785">
    <property type="entry name" value="Winged helix' DNA-binding domain"/>
    <property type="match status" value="1"/>
</dbReference>
<organism evidence="8 9">
    <name type="scientific">Cuniculiplasma divulgatum</name>
    <dbReference type="NCBI Taxonomy" id="1673428"/>
    <lineage>
        <taxon>Archaea</taxon>
        <taxon>Methanobacteriati</taxon>
        <taxon>Thermoplasmatota</taxon>
        <taxon>Thermoplasmata</taxon>
        <taxon>Thermoplasmatales</taxon>
        <taxon>Cuniculiplasmataceae</taxon>
        <taxon>Cuniculiplasma</taxon>
    </lineage>
</organism>